<feature type="domain" description="ABC3 transporter permease C-terminal" evidence="9">
    <location>
        <begin position="351"/>
        <end position="467"/>
    </location>
</feature>
<evidence type="ECO:0000259" key="9">
    <source>
        <dbReference type="Pfam" id="PF02687"/>
    </source>
</evidence>
<dbReference type="InterPro" id="IPR025857">
    <property type="entry name" value="MacB_PCD"/>
</dbReference>
<keyword evidence="3 8" id="KW-0812">Transmembrane</keyword>
<reference evidence="11" key="1">
    <citation type="submission" date="2020-08" db="EMBL/GenBank/DDBJ databases">
        <title>Sequencing the genomes of 1000 actinobacteria strains.</title>
        <authorList>
            <person name="Klenk H.-P."/>
        </authorList>
    </citation>
    <scope>NUCLEOTIDE SEQUENCE</scope>
    <source>
        <strain evidence="11">DSM 10695</strain>
    </source>
</reference>
<sequence length="474" mass="49855">MNAITSIVSSLVEAWGEVKVAKSRVILSLVGVVAAVAALSTVIALGELTVQANKEMVEAGNGRAVTLRINAYQSGGEEGSTAGDGLDPSASSRAPGAGSEASATGGDQGLDAQGLPPDRMGDAMTTVAERFDIPYWSRSESSSIEIEELAQIEQTGSFRGRPAIIRDPMLVERSAQIKAVDPAYATIFRLEPAQGRWIAPGDADLRVVPVVINSVLWDYLGQSPIEDPIVLHSKDGSVSFRVVGVIKAKTPWASPEFYVDYTAWRYTKVATYSVGSQSGPFSNGSVMGSGSGQTEMIVWVGPDKVEQAREALPKALASVLGKGWKGEVYGGDDWDGGESEFGGIRKIIMVTGGIVILLGAMGLLNVAIVTVRQRIREIGIRRAMGASAKRVFFSVFMESVVATFVAGVIGVGIAIVVVRMLPMETLGLFLQDRPAFPMKAAVDGVGIATGIGALCGIIPAVAAVKVKPIDAIRY</sequence>
<proteinExistence type="inferred from homology"/>
<dbReference type="EMBL" id="JACHMK010000001">
    <property type="protein sequence ID" value="MBB6335649.1"/>
    <property type="molecule type" value="Genomic_DNA"/>
</dbReference>
<evidence type="ECO:0000256" key="3">
    <source>
        <dbReference type="ARBA" id="ARBA00022692"/>
    </source>
</evidence>
<dbReference type="RefSeq" id="WP_184454146.1">
    <property type="nucleotide sequence ID" value="NZ_JACHMK010000001.1"/>
</dbReference>
<feature type="transmembrane region" description="Helical" evidence="8">
    <location>
        <begin position="391"/>
        <end position="421"/>
    </location>
</feature>
<keyword evidence="5 8" id="KW-0472">Membrane</keyword>
<feature type="region of interest" description="Disordered" evidence="7">
    <location>
        <begin position="76"/>
        <end position="121"/>
    </location>
</feature>
<dbReference type="Pfam" id="PF02687">
    <property type="entry name" value="FtsX"/>
    <property type="match status" value="1"/>
</dbReference>
<name>A0A923E487_9ACTO</name>
<evidence type="ECO:0000313" key="12">
    <source>
        <dbReference type="Proteomes" id="UP000617426"/>
    </source>
</evidence>
<comment type="caution">
    <text evidence="11">The sequence shown here is derived from an EMBL/GenBank/DDBJ whole genome shotgun (WGS) entry which is preliminary data.</text>
</comment>
<keyword evidence="2" id="KW-1003">Cell membrane</keyword>
<dbReference type="InterPro" id="IPR003838">
    <property type="entry name" value="ABC3_permease_C"/>
</dbReference>
<gene>
    <name evidence="11" type="ORF">HD592_002214</name>
</gene>
<feature type="transmembrane region" description="Helical" evidence="8">
    <location>
        <begin position="347"/>
        <end position="371"/>
    </location>
</feature>
<feature type="transmembrane region" description="Helical" evidence="8">
    <location>
        <begin position="441"/>
        <end position="464"/>
    </location>
</feature>
<dbReference type="Pfam" id="PF12704">
    <property type="entry name" value="MacB_PCD"/>
    <property type="match status" value="1"/>
</dbReference>
<protein>
    <submittedName>
        <fullName evidence="11">ABC transport system permease protein</fullName>
    </submittedName>
</protein>
<evidence type="ECO:0000256" key="1">
    <source>
        <dbReference type="ARBA" id="ARBA00004651"/>
    </source>
</evidence>
<evidence type="ECO:0000313" key="11">
    <source>
        <dbReference type="EMBL" id="MBB6335649.1"/>
    </source>
</evidence>
<evidence type="ECO:0000256" key="5">
    <source>
        <dbReference type="ARBA" id="ARBA00023136"/>
    </source>
</evidence>
<dbReference type="PANTHER" id="PTHR30572">
    <property type="entry name" value="MEMBRANE COMPONENT OF TRANSPORTER-RELATED"/>
    <property type="match status" value="1"/>
</dbReference>
<evidence type="ECO:0000256" key="7">
    <source>
        <dbReference type="SAM" id="MobiDB-lite"/>
    </source>
</evidence>
<feature type="compositionally biased region" description="Low complexity" evidence="7">
    <location>
        <begin position="88"/>
        <end position="103"/>
    </location>
</feature>
<dbReference type="GO" id="GO:0005886">
    <property type="term" value="C:plasma membrane"/>
    <property type="evidence" value="ECO:0007669"/>
    <property type="project" value="UniProtKB-SubCell"/>
</dbReference>
<feature type="transmembrane region" description="Helical" evidence="8">
    <location>
        <begin position="25"/>
        <end position="46"/>
    </location>
</feature>
<accession>A0A923E487</accession>
<dbReference type="GO" id="GO:0022857">
    <property type="term" value="F:transmembrane transporter activity"/>
    <property type="evidence" value="ECO:0007669"/>
    <property type="project" value="TreeGrafter"/>
</dbReference>
<dbReference type="InterPro" id="IPR050250">
    <property type="entry name" value="Macrolide_Exporter_MacB"/>
</dbReference>
<comment type="similarity">
    <text evidence="6">Belongs to the ABC-4 integral membrane protein family.</text>
</comment>
<comment type="subcellular location">
    <subcellularLocation>
        <location evidence="1">Cell membrane</location>
        <topology evidence="1">Multi-pass membrane protein</topology>
    </subcellularLocation>
</comment>
<evidence type="ECO:0000256" key="4">
    <source>
        <dbReference type="ARBA" id="ARBA00022989"/>
    </source>
</evidence>
<evidence type="ECO:0000256" key="8">
    <source>
        <dbReference type="SAM" id="Phobius"/>
    </source>
</evidence>
<dbReference type="Proteomes" id="UP000617426">
    <property type="component" value="Unassembled WGS sequence"/>
</dbReference>
<feature type="domain" description="MacB-like periplasmic core" evidence="10">
    <location>
        <begin position="26"/>
        <end position="312"/>
    </location>
</feature>
<organism evidence="11 12">
    <name type="scientific">Schaalia hyovaginalis</name>
    <dbReference type="NCBI Taxonomy" id="29316"/>
    <lineage>
        <taxon>Bacteria</taxon>
        <taxon>Bacillati</taxon>
        <taxon>Actinomycetota</taxon>
        <taxon>Actinomycetes</taxon>
        <taxon>Actinomycetales</taxon>
        <taxon>Actinomycetaceae</taxon>
        <taxon>Schaalia</taxon>
    </lineage>
</organism>
<evidence type="ECO:0000259" key="10">
    <source>
        <dbReference type="Pfam" id="PF12704"/>
    </source>
</evidence>
<keyword evidence="4 8" id="KW-1133">Transmembrane helix</keyword>
<evidence type="ECO:0000256" key="6">
    <source>
        <dbReference type="ARBA" id="ARBA00038076"/>
    </source>
</evidence>
<dbReference type="PANTHER" id="PTHR30572:SF4">
    <property type="entry name" value="ABC TRANSPORTER PERMEASE YTRF"/>
    <property type="match status" value="1"/>
</dbReference>
<keyword evidence="12" id="KW-1185">Reference proteome</keyword>
<evidence type="ECO:0000256" key="2">
    <source>
        <dbReference type="ARBA" id="ARBA00022475"/>
    </source>
</evidence>
<dbReference type="AlphaFoldDB" id="A0A923E487"/>